<feature type="non-terminal residue" evidence="7">
    <location>
        <position position="259"/>
    </location>
</feature>
<dbReference type="Pfam" id="PF00317">
    <property type="entry name" value="Ribonuc_red_lgN"/>
    <property type="match status" value="1"/>
</dbReference>
<feature type="domain" description="Ribonucleotide reductase large subunit C-terminal" evidence="6">
    <location>
        <begin position="47"/>
        <end position="259"/>
    </location>
</feature>
<sequence>MLMRCAIGIHHDDIDAAIETYNLISENWFTHASPTLFNAGTKRPQLSSCFLLTMSDDSIEGIYDTLKQCAIISKSAGGIGLNVHCIRSSGSYISGTNGFSNGLIPMLRVYNHTARYVDQGGNKRPGAFAIYLEPWHSDVYDFLNLRKNTGSEELRARDLFYALWIPDLFMKRVDQDEMWSLMCPNECPGLQDCWGEEFEKLYQQYENEKRYRSQCRARHLWFAILESQIETGTPYMVYKDHCNRKSNQQNLGTIKCSNL</sequence>
<name>A0A1Y3BMA8_EURMA</name>
<dbReference type="GO" id="GO:0005971">
    <property type="term" value="C:ribonucleoside-diphosphate reductase complex"/>
    <property type="evidence" value="ECO:0007669"/>
    <property type="project" value="TreeGrafter"/>
</dbReference>
<dbReference type="PANTHER" id="PTHR11573:SF6">
    <property type="entry name" value="RIBONUCLEOSIDE-DIPHOSPHATE REDUCTASE LARGE SUBUNIT"/>
    <property type="match status" value="1"/>
</dbReference>
<evidence type="ECO:0000256" key="4">
    <source>
        <dbReference type="RuleBase" id="RU003410"/>
    </source>
</evidence>
<dbReference type="AlphaFoldDB" id="A0A1Y3BMA8"/>
<feature type="domain" description="Ribonucleotide reductase large subunit N-terminal" evidence="5">
    <location>
        <begin position="1"/>
        <end position="43"/>
    </location>
</feature>
<comment type="function">
    <text evidence="4">Provides the precursors necessary for DNA synthesis. Catalyzes the biosynthesis of deoxyribonucleotides from the corresponding ribonucleotides.</text>
</comment>
<dbReference type="InterPro" id="IPR008926">
    <property type="entry name" value="RNR_R1-su_N"/>
</dbReference>
<dbReference type="InterPro" id="IPR013509">
    <property type="entry name" value="RNR_lsu_N"/>
</dbReference>
<protein>
    <recommendedName>
        <fullName evidence="2 4">Ribonucleoside-diphosphate reductase</fullName>
        <ecNumber evidence="2 4">1.17.4.1</ecNumber>
    </recommendedName>
</protein>
<proteinExistence type="inferred from homology"/>
<evidence type="ECO:0000259" key="6">
    <source>
        <dbReference type="Pfam" id="PF02867"/>
    </source>
</evidence>
<evidence type="ECO:0000256" key="3">
    <source>
        <dbReference type="ARBA" id="ARBA00023002"/>
    </source>
</evidence>
<evidence type="ECO:0000313" key="7">
    <source>
        <dbReference type="EMBL" id="OTF81962.1"/>
    </source>
</evidence>
<dbReference type="SUPFAM" id="SSF48168">
    <property type="entry name" value="R1 subunit of ribonucleotide reductase, N-terminal domain"/>
    <property type="match status" value="1"/>
</dbReference>
<dbReference type="OrthoDB" id="6410091at2759"/>
<dbReference type="InterPro" id="IPR039718">
    <property type="entry name" value="Rrm1"/>
</dbReference>
<dbReference type="GO" id="GO:0004748">
    <property type="term" value="F:ribonucleoside-diphosphate reductase activity, thioredoxin disulfide as acceptor"/>
    <property type="evidence" value="ECO:0007669"/>
    <property type="project" value="UniProtKB-EC"/>
</dbReference>
<dbReference type="SUPFAM" id="SSF51998">
    <property type="entry name" value="PFL-like glycyl radical enzymes"/>
    <property type="match status" value="1"/>
</dbReference>
<evidence type="ECO:0000313" key="8">
    <source>
        <dbReference type="Proteomes" id="UP000194236"/>
    </source>
</evidence>
<dbReference type="GO" id="GO:0009263">
    <property type="term" value="P:deoxyribonucleotide biosynthetic process"/>
    <property type="evidence" value="ECO:0007669"/>
    <property type="project" value="UniProtKB-KW"/>
</dbReference>
<dbReference type="Gene3D" id="3.20.70.20">
    <property type="match status" value="1"/>
</dbReference>
<comment type="catalytic activity">
    <reaction evidence="4">
        <text>a 2'-deoxyribonucleoside 5'-diphosphate + [thioredoxin]-disulfide + H2O = a ribonucleoside 5'-diphosphate + [thioredoxin]-dithiol</text>
        <dbReference type="Rhea" id="RHEA:23252"/>
        <dbReference type="Rhea" id="RHEA-COMP:10698"/>
        <dbReference type="Rhea" id="RHEA-COMP:10700"/>
        <dbReference type="ChEBI" id="CHEBI:15377"/>
        <dbReference type="ChEBI" id="CHEBI:29950"/>
        <dbReference type="ChEBI" id="CHEBI:50058"/>
        <dbReference type="ChEBI" id="CHEBI:57930"/>
        <dbReference type="ChEBI" id="CHEBI:73316"/>
        <dbReference type="EC" id="1.17.4.1"/>
    </reaction>
</comment>
<gene>
    <name evidence="7" type="ORF">BLA29_008728</name>
</gene>
<dbReference type="Proteomes" id="UP000194236">
    <property type="component" value="Unassembled WGS sequence"/>
</dbReference>
<dbReference type="EC" id="1.17.4.1" evidence="2 4"/>
<dbReference type="UniPathway" id="UPA00326"/>
<organism evidence="7 8">
    <name type="scientific">Euroglyphus maynei</name>
    <name type="common">Mayne's house dust mite</name>
    <dbReference type="NCBI Taxonomy" id="6958"/>
    <lineage>
        <taxon>Eukaryota</taxon>
        <taxon>Metazoa</taxon>
        <taxon>Ecdysozoa</taxon>
        <taxon>Arthropoda</taxon>
        <taxon>Chelicerata</taxon>
        <taxon>Arachnida</taxon>
        <taxon>Acari</taxon>
        <taxon>Acariformes</taxon>
        <taxon>Sarcoptiformes</taxon>
        <taxon>Astigmata</taxon>
        <taxon>Psoroptidia</taxon>
        <taxon>Analgoidea</taxon>
        <taxon>Pyroglyphidae</taxon>
        <taxon>Pyroglyphinae</taxon>
        <taxon>Euroglyphus</taxon>
    </lineage>
</organism>
<reference evidence="7 8" key="1">
    <citation type="submission" date="2017-03" db="EMBL/GenBank/DDBJ databases">
        <title>Genome Survey of Euroglyphus maynei.</title>
        <authorList>
            <person name="Arlian L.G."/>
            <person name="Morgan M.S."/>
            <person name="Rider S.D."/>
        </authorList>
    </citation>
    <scope>NUCLEOTIDE SEQUENCE [LARGE SCALE GENOMIC DNA]</scope>
    <source>
        <strain evidence="7">Arlian Lab</strain>
        <tissue evidence="7">Whole body</tissue>
    </source>
</reference>
<keyword evidence="3 4" id="KW-0560">Oxidoreductase</keyword>
<dbReference type="Pfam" id="PF02867">
    <property type="entry name" value="Ribonuc_red_lgC"/>
    <property type="match status" value="1"/>
</dbReference>
<dbReference type="GO" id="GO:0005524">
    <property type="term" value="F:ATP binding"/>
    <property type="evidence" value="ECO:0007669"/>
    <property type="project" value="InterPro"/>
</dbReference>
<evidence type="ECO:0000259" key="5">
    <source>
        <dbReference type="Pfam" id="PF00317"/>
    </source>
</evidence>
<dbReference type="PANTHER" id="PTHR11573">
    <property type="entry name" value="RIBONUCLEOSIDE-DIPHOSPHATE REDUCTASE LARGE CHAIN"/>
    <property type="match status" value="1"/>
</dbReference>
<dbReference type="EMBL" id="MUJZ01010913">
    <property type="protein sequence ID" value="OTF81962.1"/>
    <property type="molecule type" value="Genomic_DNA"/>
</dbReference>
<dbReference type="InterPro" id="IPR000788">
    <property type="entry name" value="RNR_lg_C"/>
</dbReference>
<keyword evidence="4" id="KW-0215">Deoxyribonucleotide synthesis</keyword>
<comment type="caution">
    <text evidence="7">The sequence shown here is derived from an EMBL/GenBank/DDBJ whole genome shotgun (WGS) entry which is preliminary data.</text>
</comment>
<keyword evidence="8" id="KW-1185">Reference proteome</keyword>
<evidence type="ECO:0000256" key="1">
    <source>
        <dbReference type="ARBA" id="ARBA00010406"/>
    </source>
</evidence>
<dbReference type="PRINTS" id="PR01183">
    <property type="entry name" value="RIBORDTASEM1"/>
</dbReference>
<comment type="similarity">
    <text evidence="1 4">Belongs to the ribonucleoside diphosphate reductase large chain family.</text>
</comment>
<accession>A0A1Y3BMA8</accession>
<evidence type="ECO:0000256" key="2">
    <source>
        <dbReference type="ARBA" id="ARBA00012274"/>
    </source>
</evidence>